<feature type="transmembrane region" description="Helical" evidence="8">
    <location>
        <begin position="163"/>
        <end position="181"/>
    </location>
</feature>
<dbReference type="InterPro" id="IPR000276">
    <property type="entry name" value="GPCR_Rhodpsn"/>
</dbReference>
<feature type="domain" description="G-protein coupled receptors family 1 profile" evidence="9">
    <location>
        <begin position="64"/>
        <end position="313"/>
    </location>
</feature>
<dbReference type="GO" id="GO:0005549">
    <property type="term" value="F:odorant binding"/>
    <property type="evidence" value="ECO:0000318"/>
    <property type="project" value="GO_Central"/>
</dbReference>
<dbReference type="FunCoup" id="A0A6I8PNM1">
    <property type="interactions" value="176"/>
</dbReference>
<dbReference type="PRINTS" id="PR00245">
    <property type="entry name" value="OLFACTORYR"/>
</dbReference>
<gene>
    <name evidence="10" type="primary">LOC100084091</name>
</gene>
<dbReference type="PRINTS" id="PR00237">
    <property type="entry name" value="GPCRRHODOPSN"/>
</dbReference>
<dbReference type="SUPFAM" id="SSF81321">
    <property type="entry name" value="Family A G protein-coupled receptor-like"/>
    <property type="match status" value="1"/>
</dbReference>
<organism evidence="10 11">
    <name type="scientific">Ornithorhynchus anatinus</name>
    <name type="common">Duckbill platypus</name>
    <dbReference type="NCBI Taxonomy" id="9258"/>
    <lineage>
        <taxon>Eukaryota</taxon>
        <taxon>Metazoa</taxon>
        <taxon>Chordata</taxon>
        <taxon>Craniata</taxon>
        <taxon>Vertebrata</taxon>
        <taxon>Euteleostomi</taxon>
        <taxon>Mammalia</taxon>
        <taxon>Monotremata</taxon>
        <taxon>Ornithorhynchidae</taxon>
        <taxon>Ornithorhynchus</taxon>
    </lineage>
</organism>
<feature type="transmembrane region" description="Helical" evidence="8">
    <location>
        <begin position="48"/>
        <end position="74"/>
    </location>
</feature>
<dbReference type="InterPro" id="IPR000725">
    <property type="entry name" value="Olfact_rcpt"/>
</dbReference>
<dbReference type="Ensembl" id="ENSOANT00000048342.1">
    <property type="protein sequence ID" value="ENSOANP00000054050.1"/>
    <property type="gene ID" value="ENSOANG00000044561.1"/>
</dbReference>
<evidence type="ECO:0000256" key="7">
    <source>
        <dbReference type="ARBA" id="ARBA00023224"/>
    </source>
</evidence>
<dbReference type="PROSITE" id="PS50262">
    <property type="entry name" value="G_PROTEIN_RECEP_F1_2"/>
    <property type="match status" value="1"/>
</dbReference>
<dbReference type="Proteomes" id="UP000002279">
    <property type="component" value="Chromosome 3"/>
</dbReference>
<dbReference type="CDD" id="cd15230">
    <property type="entry name" value="7tmA_OR5-like"/>
    <property type="match status" value="1"/>
</dbReference>
<evidence type="ECO:0000313" key="11">
    <source>
        <dbReference type="Proteomes" id="UP000002279"/>
    </source>
</evidence>
<sequence>PGSESGEDCATFFVFLQNWMQMTRTTHNHSTIAEFVLMGFLVPEELQLILFILFLAVYVVTVLGNLGMMVLIWVDSRLHTPMYFFLLSLSFADVCYSSTITPKMLVDLVSERKTISFVGCFLQMYVFIALATTECILFGLMAYDRYAAICNPLLYTVIMSRAICLKMIIGAYIAGFLNSVIHTSYISSLSFCDSNVIQHFFCDSPPLLKLSCSDTHVNENIIFTCAGLNMLGTLLIVLTSYSYILFSILGMHSAEGRQKAFSTCASHLTAVTIFYGTLIFTYLRPSSSYSLNEDRVVSVFYTVVIPMLNPLIYSLRNKEVKEALQKLILRKRIPVIV</sequence>
<evidence type="ECO:0000256" key="6">
    <source>
        <dbReference type="ARBA" id="ARBA00023170"/>
    </source>
</evidence>
<proteinExistence type="predicted"/>
<feature type="transmembrane region" description="Helical" evidence="8">
    <location>
        <begin position="221"/>
        <end position="248"/>
    </location>
</feature>
<dbReference type="InterPro" id="IPR017452">
    <property type="entry name" value="GPCR_Rhodpsn_7TM"/>
</dbReference>
<feature type="transmembrane region" description="Helical" evidence="8">
    <location>
        <begin position="81"/>
        <end position="101"/>
    </location>
</feature>
<keyword evidence="7" id="KW-0807">Transducer</keyword>
<dbReference type="GO" id="GO:0016020">
    <property type="term" value="C:membrane"/>
    <property type="evidence" value="ECO:0007669"/>
    <property type="project" value="UniProtKB-SubCell"/>
</dbReference>
<keyword evidence="5 8" id="KW-0472">Membrane</keyword>
<dbReference type="InParanoid" id="A0A6I8PNM1"/>
<evidence type="ECO:0000313" key="10">
    <source>
        <dbReference type="Ensembl" id="ENSOANP00000054050.1"/>
    </source>
</evidence>
<dbReference type="GeneTree" id="ENSGT01150000286921"/>
<evidence type="ECO:0000256" key="1">
    <source>
        <dbReference type="ARBA" id="ARBA00004141"/>
    </source>
</evidence>
<dbReference type="FunFam" id="1.20.1070.10:FF:000003">
    <property type="entry name" value="Olfactory receptor"/>
    <property type="match status" value="1"/>
</dbReference>
<dbReference type="GO" id="GO:0004984">
    <property type="term" value="F:olfactory receptor activity"/>
    <property type="evidence" value="ECO:0000318"/>
    <property type="project" value="GO_Central"/>
</dbReference>
<name>A0A6I8PNM1_ORNAN</name>
<keyword evidence="6" id="KW-0675">Receptor</keyword>
<evidence type="ECO:0000256" key="5">
    <source>
        <dbReference type="ARBA" id="ARBA00023136"/>
    </source>
</evidence>
<evidence type="ECO:0000256" key="2">
    <source>
        <dbReference type="ARBA" id="ARBA00022692"/>
    </source>
</evidence>
<evidence type="ECO:0000256" key="3">
    <source>
        <dbReference type="ARBA" id="ARBA00022989"/>
    </source>
</evidence>
<feature type="transmembrane region" description="Helical" evidence="8">
    <location>
        <begin position="260"/>
        <end position="283"/>
    </location>
</feature>
<evidence type="ECO:0000256" key="4">
    <source>
        <dbReference type="ARBA" id="ARBA00023040"/>
    </source>
</evidence>
<dbReference type="AlphaFoldDB" id="A0A6I8PNM1"/>
<dbReference type="PANTHER" id="PTHR48018">
    <property type="entry name" value="OLFACTORY RECEPTOR"/>
    <property type="match status" value="1"/>
</dbReference>
<dbReference type="Gene3D" id="1.20.1070.10">
    <property type="entry name" value="Rhodopsin 7-helix transmembrane proteins"/>
    <property type="match status" value="1"/>
</dbReference>
<reference evidence="10" key="2">
    <citation type="submission" date="2025-08" db="UniProtKB">
        <authorList>
            <consortium name="Ensembl"/>
        </authorList>
    </citation>
    <scope>IDENTIFICATION</scope>
    <source>
        <strain evidence="10">Glennie</strain>
    </source>
</reference>
<dbReference type="Pfam" id="PF13853">
    <property type="entry name" value="7tm_4"/>
    <property type="match status" value="1"/>
</dbReference>
<keyword evidence="4" id="KW-0297">G-protein coupled receptor</keyword>
<reference evidence="10" key="3">
    <citation type="submission" date="2025-09" db="UniProtKB">
        <authorList>
            <consortium name="Ensembl"/>
        </authorList>
    </citation>
    <scope>IDENTIFICATION</scope>
    <source>
        <strain evidence="10">Glennie</strain>
    </source>
</reference>
<accession>A0A6I8PNM1</accession>
<keyword evidence="3 8" id="KW-1133">Transmembrane helix</keyword>
<comment type="subcellular location">
    <subcellularLocation>
        <location evidence="1">Membrane</location>
        <topology evidence="1">Multi-pass membrane protein</topology>
    </subcellularLocation>
</comment>
<evidence type="ECO:0000259" key="9">
    <source>
        <dbReference type="PROSITE" id="PS50262"/>
    </source>
</evidence>
<protein>
    <recommendedName>
        <fullName evidence="9">G-protein coupled receptors family 1 profile domain-containing protein</fullName>
    </recommendedName>
</protein>
<feature type="transmembrane region" description="Helical" evidence="8">
    <location>
        <begin position="295"/>
        <end position="315"/>
    </location>
</feature>
<feature type="transmembrane region" description="Helical" evidence="8">
    <location>
        <begin position="121"/>
        <end position="143"/>
    </location>
</feature>
<dbReference type="GO" id="GO:0004930">
    <property type="term" value="F:G protein-coupled receptor activity"/>
    <property type="evidence" value="ECO:0007669"/>
    <property type="project" value="UniProtKB-KW"/>
</dbReference>
<reference evidence="10 11" key="1">
    <citation type="journal article" date="2008" name="Nature">
        <title>Genome analysis of the platypus reveals unique signatures of evolution.</title>
        <authorList>
            <person name="Warren W.C."/>
            <person name="Hillier L.W."/>
            <person name="Marshall Graves J.A."/>
            <person name="Birney E."/>
            <person name="Ponting C.P."/>
            <person name="Grutzner F."/>
            <person name="Belov K."/>
            <person name="Miller W."/>
            <person name="Clarke L."/>
            <person name="Chinwalla A.T."/>
            <person name="Yang S.P."/>
            <person name="Heger A."/>
            <person name="Locke D.P."/>
            <person name="Miethke P."/>
            <person name="Waters P.D."/>
            <person name="Veyrunes F."/>
            <person name="Fulton L."/>
            <person name="Fulton B."/>
            <person name="Graves T."/>
            <person name="Wallis J."/>
            <person name="Puente X.S."/>
            <person name="Lopez-Otin C."/>
            <person name="Ordonez G.R."/>
            <person name="Eichler E.E."/>
            <person name="Chen L."/>
            <person name="Cheng Z."/>
            <person name="Deakin J.E."/>
            <person name="Alsop A."/>
            <person name="Thompson K."/>
            <person name="Kirby P."/>
            <person name="Papenfuss A.T."/>
            <person name="Wakefield M.J."/>
            <person name="Olender T."/>
            <person name="Lancet D."/>
            <person name="Huttley G.A."/>
            <person name="Smit A.F."/>
            <person name="Pask A."/>
            <person name="Temple-Smith P."/>
            <person name="Batzer M.A."/>
            <person name="Walker J.A."/>
            <person name="Konkel M.K."/>
            <person name="Harris R.S."/>
            <person name="Whittington C.M."/>
            <person name="Wong E.S."/>
            <person name="Gemmell N.J."/>
            <person name="Buschiazzo E."/>
            <person name="Vargas Jentzsch I.M."/>
            <person name="Merkel A."/>
            <person name="Schmitz J."/>
            <person name="Zemann A."/>
            <person name="Churakov G."/>
            <person name="Kriegs J.O."/>
            <person name="Brosius J."/>
            <person name="Murchison E.P."/>
            <person name="Sachidanandam R."/>
            <person name="Smith C."/>
            <person name="Hannon G.J."/>
            <person name="Tsend-Ayush E."/>
            <person name="McMillan D."/>
            <person name="Attenborough R."/>
            <person name="Rens W."/>
            <person name="Ferguson-Smith M."/>
            <person name="Lefevre C.M."/>
            <person name="Sharp J.A."/>
            <person name="Nicholas K.R."/>
            <person name="Ray D.A."/>
            <person name="Kube M."/>
            <person name="Reinhardt R."/>
            <person name="Pringle T.H."/>
            <person name="Taylor J."/>
            <person name="Jones R.C."/>
            <person name="Nixon B."/>
            <person name="Dacheux J.L."/>
            <person name="Niwa H."/>
            <person name="Sekita Y."/>
            <person name="Huang X."/>
            <person name="Stark A."/>
            <person name="Kheradpour P."/>
            <person name="Kellis M."/>
            <person name="Flicek P."/>
            <person name="Chen Y."/>
            <person name="Webber C."/>
            <person name="Hardison R."/>
            <person name="Nelson J."/>
            <person name="Hallsworth-Pepin K."/>
            <person name="Delehaunty K."/>
            <person name="Markovic C."/>
            <person name="Minx P."/>
            <person name="Feng Y."/>
            <person name="Kremitzki C."/>
            <person name="Mitreva M."/>
            <person name="Glasscock J."/>
            <person name="Wylie T."/>
            <person name="Wohldmann P."/>
            <person name="Thiru P."/>
            <person name="Nhan M.N."/>
            <person name="Pohl C.S."/>
            <person name="Smith S.M."/>
            <person name="Hou S."/>
            <person name="Nefedov M."/>
            <person name="de Jong P.J."/>
            <person name="Renfree M.B."/>
            <person name="Mardis E.R."/>
            <person name="Wilson R.K."/>
        </authorList>
    </citation>
    <scope>NUCLEOTIDE SEQUENCE [LARGE SCALE GENOMIC DNA]</scope>
    <source>
        <strain evidence="10 11">Glennie</strain>
    </source>
</reference>
<keyword evidence="2 8" id="KW-0812">Transmembrane</keyword>
<keyword evidence="11" id="KW-1185">Reference proteome</keyword>
<evidence type="ECO:0000256" key="8">
    <source>
        <dbReference type="SAM" id="Phobius"/>
    </source>
</evidence>